<dbReference type="Proteomes" id="UP000300879">
    <property type="component" value="Chromosome"/>
</dbReference>
<sequence length="173" mass="20065">MNDMSHYFYITPDEYNQAQKNGVDPENLNRRVRLLGWKKDKAINTPLRKITDHKYWADVAEKNGITYYTFTSRINVYGWSEERAATEPLQDFGSMREAGTDAIRKIPRIVLMLAEQNKLKYHTVRMRIKKGWGLYEAATVPVATHSEAGKIGKQKTIDLYGDWNRFSFGAKRA</sequence>
<accession>A0A4P8XLW2</accession>
<reference evidence="1 2" key="1">
    <citation type="submission" date="2019-05" db="EMBL/GenBank/DDBJ databases">
        <authorList>
            <person name="Chen C."/>
        </authorList>
    </citation>
    <scope>NUCLEOTIDE SEQUENCE [LARGE SCALE GENOMIC DNA]</scope>
    <source>
        <strain evidence="1 2">HB172198</strain>
    </source>
</reference>
<evidence type="ECO:0000313" key="1">
    <source>
        <dbReference type="EMBL" id="QCT03762.1"/>
    </source>
</evidence>
<dbReference type="KEGG" id="palo:E6C60_3051"/>
<evidence type="ECO:0000313" key="2">
    <source>
        <dbReference type="Proteomes" id="UP000300879"/>
    </source>
</evidence>
<dbReference type="AlphaFoldDB" id="A0A4P8XLW2"/>
<dbReference type="RefSeq" id="WP_138226585.1">
    <property type="nucleotide sequence ID" value="NZ_CP040396.1"/>
</dbReference>
<organism evidence="1 2">
    <name type="scientific">Paenibacillus algicola</name>
    <dbReference type="NCBI Taxonomy" id="2565926"/>
    <lineage>
        <taxon>Bacteria</taxon>
        <taxon>Bacillati</taxon>
        <taxon>Bacillota</taxon>
        <taxon>Bacilli</taxon>
        <taxon>Bacillales</taxon>
        <taxon>Paenibacillaceae</taxon>
        <taxon>Paenibacillus</taxon>
    </lineage>
</organism>
<keyword evidence="2" id="KW-1185">Reference proteome</keyword>
<dbReference type="EMBL" id="CP040396">
    <property type="protein sequence ID" value="QCT03762.1"/>
    <property type="molecule type" value="Genomic_DNA"/>
</dbReference>
<name>A0A4P8XLW2_9BACL</name>
<gene>
    <name evidence="1" type="ORF">E6C60_3051</name>
</gene>
<dbReference type="OrthoDB" id="2418506at2"/>
<proteinExistence type="predicted"/>
<protein>
    <submittedName>
        <fullName evidence="1">Uncharacterized protein</fullName>
    </submittedName>
</protein>